<name>A0A6L4WN53_9BACT</name>
<keyword evidence="2" id="KW-0418">Kinase</keyword>
<keyword evidence="1" id="KW-0812">Transmembrane</keyword>
<sequence length="48" mass="5698">MYDLSTTLAYGITFGILIMSIVYTFIRYIYSKEIFYISYCLMQSFSLL</sequence>
<keyword evidence="2" id="KW-0808">Transferase</keyword>
<keyword evidence="1" id="KW-1133">Transmembrane helix</keyword>
<dbReference type="Proteomes" id="UP000472839">
    <property type="component" value="Unassembled WGS sequence"/>
</dbReference>
<accession>A0A6L4WN53</accession>
<comment type="caution">
    <text evidence="2">The sequence shown here is derived from an EMBL/GenBank/DDBJ whole genome shotgun (WGS) entry which is preliminary data.</text>
</comment>
<feature type="transmembrane region" description="Helical" evidence="1">
    <location>
        <begin position="6"/>
        <end position="26"/>
    </location>
</feature>
<organism evidence="2 3">
    <name type="scientific">Poseidonibacter ostreae</name>
    <dbReference type="NCBI Taxonomy" id="2654171"/>
    <lineage>
        <taxon>Bacteria</taxon>
        <taxon>Pseudomonadati</taxon>
        <taxon>Campylobacterota</taxon>
        <taxon>Epsilonproteobacteria</taxon>
        <taxon>Campylobacterales</taxon>
        <taxon>Arcobacteraceae</taxon>
        <taxon>Poseidonibacter</taxon>
    </lineage>
</organism>
<reference evidence="2 3" key="1">
    <citation type="submission" date="2019-10" db="EMBL/GenBank/DDBJ databases">
        <title>Poseidonibacter ostreae sp. nov., isolated from the gut of the Ostrea denselamellosa.</title>
        <authorList>
            <person name="Choi A."/>
        </authorList>
    </citation>
    <scope>NUCLEOTIDE SEQUENCE [LARGE SCALE GENOMIC DNA]</scope>
    <source>
        <strain evidence="2 3">SJOD-M-33</strain>
    </source>
</reference>
<evidence type="ECO:0000313" key="2">
    <source>
        <dbReference type="EMBL" id="KAB7883054.1"/>
    </source>
</evidence>
<evidence type="ECO:0000313" key="3">
    <source>
        <dbReference type="Proteomes" id="UP000472839"/>
    </source>
</evidence>
<dbReference type="AlphaFoldDB" id="A0A6L4WN53"/>
<proteinExistence type="predicted"/>
<dbReference type="EMBL" id="WFKK01000107">
    <property type="protein sequence ID" value="KAB7883054.1"/>
    <property type="molecule type" value="Genomic_DNA"/>
</dbReference>
<feature type="non-terminal residue" evidence="2">
    <location>
        <position position="48"/>
    </location>
</feature>
<protein>
    <submittedName>
        <fullName evidence="2">Sensor histidine kinase</fullName>
    </submittedName>
</protein>
<keyword evidence="1" id="KW-0472">Membrane</keyword>
<evidence type="ECO:0000256" key="1">
    <source>
        <dbReference type="SAM" id="Phobius"/>
    </source>
</evidence>
<gene>
    <name evidence="2" type="ORF">GBG19_16270</name>
</gene>
<dbReference type="GO" id="GO:0016301">
    <property type="term" value="F:kinase activity"/>
    <property type="evidence" value="ECO:0007669"/>
    <property type="project" value="UniProtKB-KW"/>
</dbReference>